<name>A0A381QEW6_9ZZZZ</name>
<evidence type="ECO:0008006" key="2">
    <source>
        <dbReference type="Google" id="ProtNLM"/>
    </source>
</evidence>
<proteinExistence type="predicted"/>
<sequence length="95" mass="10726">MKLRILFLLLLFMTAIYAEPAQAQQGLLLLEKGSTKVIGPKRTLLLRKPGTKMVLQPSDRVQTGKDTSVKIKIRGKPELIELSSRSFFRMGKVTR</sequence>
<evidence type="ECO:0000313" key="1">
    <source>
        <dbReference type="EMBL" id="SUZ76939.1"/>
    </source>
</evidence>
<gene>
    <name evidence="1" type="ORF">METZ01_LOCUS29793</name>
</gene>
<reference evidence="1" key="1">
    <citation type="submission" date="2018-05" db="EMBL/GenBank/DDBJ databases">
        <authorList>
            <person name="Lanie J.A."/>
            <person name="Ng W.-L."/>
            <person name="Kazmierczak K.M."/>
            <person name="Andrzejewski T.M."/>
            <person name="Davidsen T.M."/>
            <person name="Wayne K.J."/>
            <person name="Tettelin H."/>
            <person name="Glass J.I."/>
            <person name="Rusch D."/>
            <person name="Podicherti R."/>
            <person name="Tsui H.-C.T."/>
            <person name="Winkler M.E."/>
        </authorList>
    </citation>
    <scope>NUCLEOTIDE SEQUENCE</scope>
</reference>
<dbReference type="EMBL" id="UINC01001297">
    <property type="protein sequence ID" value="SUZ76939.1"/>
    <property type="molecule type" value="Genomic_DNA"/>
</dbReference>
<organism evidence="1">
    <name type="scientific">marine metagenome</name>
    <dbReference type="NCBI Taxonomy" id="408172"/>
    <lineage>
        <taxon>unclassified sequences</taxon>
        <taxon>metagenomes</taxon>
        <taxon>ecological metagenomes</taxon>
    </lineage>
</organism>
<dbReference type="AlphaFoldDB" id="A0A381QEW6"/>
<feature type="non-terminal residue" evidence="1">
    <location>
        <position position="95"/>
    </location>
</feature>
<accession>A0A381QEW6</accession>
<protein>
    <recommendedName>
        <fullName evidence="2">FecR protein domain-containing protein</fullName>
    </recommendedName>
</protein>